<dbReference type="Proteomes" id="UP000215223">
    <property type="component" value="Unassembled WGS sequence"/>
</dbReference>
<proteinExistence type="predicted"/>
<organism evidence="1 2">
    <name type="scientific">Amycolatopsis thailandensis</name>
    <dbReference type="NCBI Taxonomy" id="589330"/>
    <lineage>
        <taxon>Bacteria</taxon>
        <taxon>Bacillati</taxon>
        <taxon>Actinomycetota</taxon>
        <taxon>Actinomycetes</taxon>
        <taxon>Pseudonocardiales</taxon>
        <taxon>Pseudonocardiaceae</taxon>
        <taxon>Amycolatopsis</taxon>
    </lineage>
</organism>
<accession>A0A229SFK7</accession>
<sequence>MTALILLGVESAEQASEEKAVCVVRCLGHQVSVGDVLSTAIFEDGTSMKVDLRIVAILRYERPVGLLDPPHSAKLELAGTGELGGVRELHGDPR</sequence>
<gene>
    <name evidence="1" type="ORF">CFP71_06925</name>
</gene>
<keyword evidence="2" id="KW-1185">Reference proteome</keyword>
<dbReference type="OrthoDB" id="4295177at2"/>
<evidence type="ECO:0000313" key="2">
    <source>
        <dbReference type="Proteomes" id="UP000215223"/>
    </source>
</evidence>
<reference evidence="1 2" key="1">
    <citation type="submission" date="2017-07" db="EMBL/GenBank/DDBJ databases">
        <title>Amycolatopsis thailandensis Genome sequencing and assembly.</title>
        <authorList>
            <person name="Kaur N."/>
            <person name="Mayilraj S."/>
        </authorList>
    </citation>
    <scope>NUCLEOTIDE SEQUENCE [LARGE SCALE GENOMIC DNA]</scope>
    <source>
        <strain evidence="1 2">JCM 16380</strain>
    </source>
</reference>
<dbReference type="EMBL" id="NMQT01000021">
    <property type="protein sequence ID" value="OXM57707.1"/>
    <property type="molecule type" value="Genomic_DNA"/>
</dbReference>
<dbReference type="AlphaFoldDB" id="A0A229SFK7"/>
<protein>
    <submittedName>
        <fullName evidence="1">Uncharacterized protein</fullName>
    </submittedName>
</protein>
<comment type="caution">
    <text evidence="1">The sequence shown here is derived from an EMBL/GenBank/DDBJ whole genome shotgun (WGS) entry which is preliminary data.</text>
</comment>
<evidence type="ECO:0000313" key="1">
    <source>
        <dbReference type="EMBL" id="OXM57707.1"/>
    </source>
</evidence>
<dbReference type="RefSeq" id="WP_093932983.1">
    <property type="nucleotide sequence ID" value="NZ_JBHUSO010000380.1"/>
</dbReference>
<name>A0A229SFK7_9PSEU</name>